<protein>
    <submittedName>
        <fullName evidence="3">Niemann-Pick C1 protein</fullName>
    </submittedName>
</protein>
<dbReference type="Gene3D" id="1.20.1640.10">
    <property type="entry name" value="Multidrug efflux transporter AcrB transmembrane domain"/>
    <property type="match status" value="1"/>
</dbReference>
<evidence type="ECO:0000313" key="3">
    <source>
        <dbReference type="WBParaSite" id="ECPE_0001274901-mRNA-1"/>
    </source>
</evidence>
<feature type="transmembrane region" description="Helical" evidence="1">
    <location>
        <begin position="61"/>
        <end position="79"/>
    </location>
</feature>
<feature type="chain" id="PRO_5013198534" evidence="2">
    <location>
        <begin position="16"/>
        <end position="142"/>
    </location>
</feature>
<evidence type="ECO:0000256" key="1">
    <source>
        <dbReference type="SAM" id="Phobius"/>
    </source>
</evidence>
<dbReference type="GO" id="GO:0015918">
    <property type="term" value="P:sterol transport"/>
    <property type="evidence" value="ECO:0007669"/>
    <property type="project" value="TreeGrafter"/>
</dbReference>
<keyword evidence="2" id="KW-0732">Signal</keyword>
<reference evidence="3" key="1">
    <citation type="submission" date="2016-06" db="UniProtKB">
        <authorList>
            <consortium name="WormBaseParasite"/>
        </authorList>
    </citation>
    <scope>IDENTIFICATION</scope>
</reference>
<keyword evidence="1" id="KW-1133">Transmembrane helix</keyword>
<feature type="signal peptide" evidence="2">
    <location>
        <begin position="1"/>
        <end position="15"/>
    </location>
</feature>
<dbReference type="SUPFAM" id="SSF82866">
    <property type="entry name" value="Multidrug efflux transporter AcrB transmembrane domain"/>
    <property type="match status" value="1"/>
</dbReference>
<dbReference type="PANTHER" id="PTHR45727:SF2">
    <property type="entry name" value="NPC INTRACELLULAR CHOLESTEROL TRANSPORTER 1"/>
    <property type="match status" value="1"/>
</dbReference>
<dbReference type="PANTHER" id="PTHR45727">
    <property type="entry name" value="NPC INTRACELLULAR CHOLESTEROL TRANSPORTER 1"/>
    <property type="match status" value="1"/>
</dbReference>
<dbReference type="GO" id="GO:0042632">
    <property type="term" value="P:cholesterol homeostasis"/>
    <property type="evidence" value="ECO:0007669"/>
    <property type="project" value="TreeGrafter"/>
</dbReference>
<sequence length="142" mass="15708">LRCCFTFLVTEFLFASPSFLCQTVGIAVEFCAHIVRAFSVSSEPTRVGRAKAALSDMGSSILRGITLTKLGGIVVLAFSKSRLFQIFYFRMYLGLILFGALTGLIIVPVFLSYLGPSLNKALARKHHEHLTRFNVENTSRKA</sequence>
<accession>A0A183B0H8</accession>
<dbReference type="GO" id="GO:0030299">
    <property type="term" value="P:intestinal cholesterol absorption"/>
    <property type="evidence" value="ECO:0007669"/>
    <property type="project" value="TreeGrafter"/>
</dbReference>
<dbReference type="AlphaFoldDB" id="A0A183B0H8"/>
<dbReference type="GO" id="GO:0015485">
    <property type="term" value="F:cholesterol binding"/>
    <property type="evidence" value="ECO:0007669"/>
    <property type="project" value="TreeGrafter"/>
</dbReference>
<dbReference type="WBParaSite" id="ECPE_0001274901-mRNA-1">
    <property type="protein sequence ID" value="ECPE_0001274901-mRNA-1"/>
    <property type="gene ID" value="ECPE_0001274901"/>
</dbReference>
<feature type="transmembrane region" description="Helical" evidence="1">
    <location>
        <begin position="91"/>
        <end position="114"/>
    </location>
</feature>
<proteinExistence type="predicted"/>
<keyword evidence="1" id="KW-0812">Transmembrane</keyword>
<dbReference type="GO" id="GO:0005886">
    <property type="term" value="C:plasma membrane"/>
    <property type="evidence" value="ECO:0007669"/>
    <property type="project" value="TreeGrafter"/>
</dbReference>
<name>A0A183B0H8_9TREM</name>
<organism evidence="3">
    <name type="scientific">Echinostoma caproni</name>
    <dbReference type="NCBI Taxonomy" id="27848"/>
    <lineage>
        <taxon>Eukaryota</taxon>
        <taxon>Metazoa</taxon>
        <taxon>Spiralia</taxon>
        <taxon>Lophotrochozoa</taxon>
        <taxon>Platyhelminthes</taxon>
        <taxon>Trematoda</taxon>
        <taxon>Digenea</taxon>
        <taxon>Plagiorchiida</taxon>
        <taxon>Echinostomata</taxon>
        <taxon>Echinostomatoidea</taxon>
        <taxon>Echinostomatidae</taxon>
        <taxon>Echinostoma</taxon>
    </lineage>
</organism>
<keyword evidence="1" id="KW-0472">Membrane</keyword>
<evidence type="ECO:0000256" key="2">
    <source>
        <dbReference type="SAM" id="SignalP"/>
    </source>
</evidence>